<name>A0A512HC55_9PROT</name>
<dbReference type="Proteomes" id="UP000321567">
    <property type="component" value="Unassembled WGS sequence"/>
</dbReference>
<feature type="transmembrane region" description="Helical" evidence="8">
    <location>
        <begin position="153"/>
        <end position="171"/>
    </location>
</feature>
<comment type="function">
    <text evidence="8">Conversion of 1,4-dihydroxy-2-naphthoate (DHNA) to demethylmenaquinone (DMK).</text>
</comment>
<evidence type="ECO:0000256" key="8">
    <source>
        <dbReference type="HAMAP-Rule" id="MF_01937"/>
    </source>
</evidence>
<dbReference type="GO" id="GO:0046428">
    <property type="term" value="F:1,4-dihydroxy-2-naphthoate polyprenyltransferase activity"/>
    <property type="evidence" value="ECO:0007669"/>
    <property type="project" value="UniProtKB-UniRule"/>
</dbReference>
<dbReference type="EC" id="2.5.1.74" evidence="8 9"/>
<sequence>MQEMRPRPSWPVVWILATRPHTLPLSISPVIAGSILGWAETASLRLDITLAALVSAVAIQIGTNLHNDAADSRNGTDRADRKGPLRVVQAGWVSAATVERGAHVAFVLALLAGLYLIAQGGVPIFLVGLASLLAGYAYSAGPWPISRGPWGEVFVTLFFGLIAVGGMDYLYSGTVSVAAGLLGLAIGLTAAAVLLVNNTRDRDGDAVAGRRTLAILLHRPAINRFYTALMIGAFVSALALPLTNPGLIGALAGLACLPVLRSTLRTFLDARAPETFNGCLRLTARFQILLVAAVGLGLIVTRAFF</sequence>
<proteinExistence type="inferred from homology"/>
<evidence type="ECO:0000256" key="5">
    <source>
        <dbReference type="ARBA" id="ARBA00022692"/>
    </source>
</evidence>
<keyword evidence="4 8" id="KW-0808">Transferase</keyword>
<evidence type="ECO:0000313" key="11">
    <source>
        <dbReference type="Proteomes" id="UP000321567"/>
    </source>
</evidence>
<comment type="catalytic activity">
    <reaction evidence="8">
        <text>an all-trans-polyprenyl diphosphate + 1,4-dihydroxy-2-naphthoate + H(+) = a 2-demethylmenaquinol + CO2 + diphosphate</text>
        <dbReference type="Rhea" id="RHEA:26478"/>
        <dbReference type="Rhea" id="RHEA-COMP:9563"/>
        <dbReference type="Rhea" id="RHEA-COMP:9564"/>
        <dbReference type="ChEBI" id="CHEBI:11173"/>
        <dbReference type="ChEBI" id="CHEBI:15378"/>
        <dbReference type="ChEBI" id="CHEBI:16526"/>
        <dbReference type="ChEBI" id="CHEBI:33019"/>
        <dbReference type="ChEBI" id="CHEBI:55437"/>
        <dbReference type="ChEBI" id="CHEBI:58914"/>
        <dbReference type="EC" id="2.5.1.74"/>
    </reaction>
</comment>
<dbReference type="OrthoDB" id="9767568at2"/>
<dbReference type="Gene3D" id="1.10.357.140">
    <property type="entry name" value="UbiA prenyltransferase"/>
    <property type="match status" value="1"/>
</dbReference>
<reference evidence="10 11" key="1">
    <citation type="submission" date="2019-07" db="EMBL/GenBank/DDBJ databases">
        <title>Whole genome shotgun sequence of Rhodospirillum oryzae NBRC 107573.</title>
        <authorList>
            <person name="Hosoyama A."/>
            <person name="Uohara A."/>
            <person name="Ohji S."/>
            <person name="Ichikawa N."/>
        </authorList>
    </citation>
    <scope>NUCLEOTIDE SEQUENCE [LARGE SCALE GENOMIC DNA]</scope>
    <source>
        <strain evidence="10 11">NBRC 107573</strain>
    </source>
</reference>
<evidence type="ECO:0000256" key="3">
    <source>
        <dbReference type="ARBA" id="ARBA00022475"/>
    </source>
</evidence>
<dbReference type="InterPro" id="IPR004657">
    <property type="entry name" value="MenA"/>
</dbReference>
<comment type="caution">
    <text evidence="10">The sequence shown here is derived from an EMBL/GenBank/DDBJ whole genome shotgun (WGS) entry which is preliminary data.</text>
</comment>
<comment type="similarity">
    <text evidence="8">Belongs to the MenA family. Type 1 subfamily.</text>
</comment>
<dbReference type="PIRSF" id="PIRSF005355">
    <property type="entry name" value="UBIAD1"/>
    <property type="match status" value="1"/>
</dbReference>
<feature type="transmembrane region" description="Helical" evidence="8">
    <location>
        <begin position="284"/>
        <end position="304"/>
    </location>
</feature>
<dbReference type="GO" id="GO:0005886">
    <property type="term" value="C:plasma membrane"/>
    <property type="evidence" value="ECO:0007669"/>
    <property type="project" value="UniProtKB-SubCell"/>
</dbReference>
<dbReference type="InterPro" id="IPR044878">
    <property type="entry name" value="UbiA_sf"/>
</dbReference>
<keyword evidence="11" id="KW-1185">Reference proteome</keyword>
<keyword evidence="2 8" id="KW-0474">Menaquinone biosynthesis</keyword>
<dbReference type="EMBL" id="BJZO01000156">
    <property type="protein sequence ID" value="GEO83029.1"/>
    <property type="molecule type" value="Genomic_DNA"/>
</dbReference>
<dbReference type="PANTHER" id="PTHR13929:SF0">
    <property type="entry name" value="UBIA PRENYLTRANSFERASE DOMAIN-CONTAINING PROTEIN 1"/>
    <property type="match status" value="1"/>
</dbReference>
<dbReference type="RefSeq" id="WP_147165067.1">
    <property type="nucleotide sequence ID" value="NZ_BJZO01000156.1"/>
</dbReference>
<dbReference type="GO" id="GO:0009234">
    <property type="term" value="P:menaquinone biosynthetic process"/>
    <property type="evidence" value="ECO:0007669"/>
    <property type="project" value="UniProtKB-UniRule"/>
</dbReference>
<keyword evidence="3 8" id="KW-1003">Cell membrane</keyword>
<evidence type="ECO:0000256" key="1">
    <source>
        <dbReference type="ARBA" id="ARBA00004141"/>
    </source>
</evidence>
<dbReference type="HAMAP" id="MF_01937">
    <property type="entry name" value="MenA_1"/>
    <property type="match status" value="1"/>
</dbReference>
<dbReference type="NCBIfam" id="TIGR00751">
    <property type="entry name" value="menA"/>
    <property type="match status" value="1"/>
</dbReference>
<dbReference type="InterPro" id="IPR000537">
    <property type="entry name" value="UbiA_prenyltransferase"/>
</dbReference>
<gene>
    <name evidence="8 10" type="primary">menA</name>
    <name evidence="10" type="ORF">ROR02_31600</name>
</gene>
<evidence type="ECO:0000256" key="4">
    <source>
        <dbReference type="ARBA" id="ARBA00022679"/>
    </source>
</evidence>
<dbReference type="Pfam" id="PF01040">
    <property type="entry name" value="UbiA"/>
    <property type="match status" value="1"/>
</dbReference>
<dbReference type="PANTHER" id="PTHR13929">
    <property type="entry name" value="1,4-DIHYDROXY-2-NAPHTHOATE OCTAPRENYLTRANSFERASE"/>
    <property type="match status" value="1"/>
</dbReference>
<keyword evidence="6 8" id="KW-1133">Transmembrane helix</keyword>
<dbReference type="AlphaFoldDB" id="A0A512HC55"/>
<dbReference type="CDD" id="cd13962">
    <property type="entry name" value="PT_UbiA_UBIAD1"/>
    <property type="match status" value="1"/>
</dbReference>
<feature type="transmembrane region" description="Helical" evidence="8">
    <location>
        <begin position="124"/>
        <end position="141"/>
    </location>
</feature>
<feature type="transmembrane region" description="Helical" evidence="8">
    <location>
        <begin position="246"/>
        <end position="264"/>
    </location>
</feature>
<feature type="transmembrane region" description="Helical" evidence="8">
    <location>
        <begin position="177"/>
        <end position="196"/>
    </location>
</feature>
<dbReference type="GO" id="GO:0042371">
    <property type="term" value="P:vitamin K biosynthetic process"/>
    <property type="evidence" value="ECO:0007669"/>
    <property type="project" value="TreeGrafter"/>
</dbReference>
<accession>A0A512HC55</accession>
<evidence type="ECO:0000256" key="6">
    <source>
        <dbReference type="ARBA" id="ARBA00022989"/>
    </source>
</evidence>
<keyword evidence="5 8" id="KW-0812">Transmembrane</keyword>
<dbReference type="InterPro" id="IPR026046">
    <property type="entry name" value="UBIAD1"/>
</dbReference>
<feature type="transmembrane region" description="Helical" evidence="8">
    <location>
        <begin position="221"/>
        <end position="240"/>
    </location>
</feature>
<keyword evidence="7 8" id="KW-0472">Membrane</keyword>
<evidence type="ECO:0000256" key="7">
    <source>
        <dbReference type="ARBA" id="ARBA00023136"/>
    </source>
</evidence>
<dbReference type="UniPathway" id="UPA00079">
    <property type="reaction ID" value="UER00168"/>
</dbReference>
<evidence type="ECO:0000256" key="2">
    <source>
        <dbReference type="ARBA" id="ARBA00022428"/>
    </source>
</evidence>
<organism evidence="10 11">
    <name type="scientific">Pararhodospirillum oryzae</name>
    <dbReference type="NCBI Taxonomy" id="478448"/>
    <lineage>
        <taxon>Bacteria</taxon>
        <taxon>Pseudomonadati</taxon>
        <taxon>Pseudomonadota</taxon>
        <taxon>Alphaproteobacteria</taxon>
        <taxon>Rhodospirillales</taxon>
        <taxon>Rhodospirillaceae</taxon>
        <taxon>Pararhodospirillum</taxon>
    </lineage>
</organism>
<protein>
    <recommendedName>
        <fullName evidence="8 9">1,4-dihydroxy-2-naphthoate octaprenyltransferase</fullName>
        <shortName evidence="8">DHNA-octaprenyltransferase</shortName>
        <ecNumber evidence="8 9">2.5.1.74</ecNumber>
    </recommendedName>
</protein>
<evidence type="ECO:0000313" key="10">
    <source>
        <dbReference type="EMBL" id="GEO83029.1"/>
    </source>
</evidence>
<comment type="subcellular location">
    <subcellularLocation>
        <location evidence="8">Cell membrane</location>
        <topology evidence="8">Multi-pass membrane protein</topology>
    </subcellularLocation>
    <subcellularLocation>
        <location evidence="1">Membrane</location>
        <topology evidence="1">Multi-pass membrane protein</topology>
    </subcellularLocation>
</comment>
<evidence type="ECO:0000256" key="9">
    <source>
        <dbReference type="NCBIfam" id="TIGR00751"/>
    </source>
</evidence>
<comment type="pathway">
    <text evidence="8">Quinol/quinone metabolism; menaquinone biosynthesis; menaquinol from 1,4-dihydroxy-2-naphthoate: step 1/2.</text>
</comment>